<feature type="non-terminal residue" evidence="2">
    <location>
        <position position="1"/>
    </location>
</feature>
<organism evidence="2 3">
    <name type="scientific">Euroglyphus maynei</name>
    <name type="common">Mayne's house dust mite</name>
    <dbReference type="NCBI Taxonomy" id="6958"/>
    <lineage>
        <taxon>Eukaryota</taxon>
        <taxon>Metazoa</taxon>
        <taxon>Ecdysozoa</taxon>
        <taxon>Arthropoda</taxon>
        <taxon>Chelicerata</taxon>
        <taxon>Arachnida</taxon>
        <taxon>Acari</taxon>
        <taxon>Acariformes</taxon>
        <taxon>Sarcoptiformes</taxon>
        <taxon>Astigmata</taxon>
        <taxon>Psoroptidia</taxon>
        <taxon>Analgoidea</taxon>
        <taxon>Pyroglyphidae</taxon>
        <taxon>Pyroglyphinae</taxon>
        <taxon>Euroglyphus</taxon>
    </lineage>
</organism>
<feature type="non-terminal residue" evidence="2">
    <location>
        <position position="135"/>
    </location>
</feature>
<keyword evidence="1" id="KW-0175">Coiled coil</keyword>
<proteinExistence type="predicted"/>
<keyword evidence="3" id="KW-1185">Reference proteome</keyword>
<dbReference type="EMBL" id="MUJZ01060508">
    <property type="protein sequence ID" value="OTF71539.1"/>
    <property type="molecule type" value="Genomic_DNA"/>
</dbReference>
<feature type="coiled-coil region" evidence="1">
    <location>
        <begin position="3"/>
        <end position="37"/>
    </location>
</feature>
<evidence type="ECO:0000256" key="1">
    <source>
        <dbReference type="SAM" id="Coils"/>
    </source>
</evidence>
<gene>
    <name evidence="2" type="ORF">BLA29_014050</name>
</gene>
<reference evidence="2 3" key="1">
    <citation type="submission" date="2017-03" db="EMBL/GenBank/DDBJ databases">
        <title>Genome Survey of Euroglyphus maynei.</title>
        <authorList>
            <person name="Arlian L.G."/>
            <person name="Morgan M.S."/>
            <person name="Rider S.D."/>
        </authorList>
    </citation>
    <scope>NUCLEOTIDE SEQUENCE [LARGE SCALE GENOMIC DNA]</scope>
    <source>
        <strain evidence="2">Arlian Lab</strain>
        <tissue evidence="2">Whole body</tissue>
    </source>
</reference>
<accession>A0A1Y3ASV6</accession>
<evidence type="ECO:0000313" key="2">
    <source>
        <dbReference type="EMBL" id="OTF71539.1"/>
    </source>
</evidence>
<dbReference type="AlphaFoldDB" id="A0A1Y3ASV6"/>
<name>A0A1Y3ASV6_EURMA</name>
<evidence type="ECO:0000313" key="3">
    <source>
        <dbReference type="Proteomes" id="UP000194236"/>
    </source>
</evidence>
<dbReference type="Proteomes" id="UP000194236">
    <property type="component" value="Unassembled WGS sequence"/>
</dbReference>
<sequence>DRLEQAQKLTADLIDNLDDYRRQLNRLENESQLSAMDDRLGLNESPEHLDNQSSTMIIYDRLVYNLPMIYLNRLNQLRDEYEQNVLNGIITNMLSLTVNNNQTLAFEQLNEKARIEIPGRMTKLQHLLEQYQHHF</sequence>
<comment type="caution">
    <text evidence="2">The sequence shown here is derived from an EMBL/GenBank/DDBJ whole genome shotgun (WGS) entry which is preliminary data.</text>
</comment>
<protein>
    <submittedName>
        <fullName evidence="2">Uncharacterized protein</fullName>
    </submittedName>
</protein>